<keyword evidence="2" id="KW-1185">Reference proteome</keyword>
<evidence type="ECO:0000313" key="2">
    <source>
        <dbReference type="Proteomes" id="UP000218811"/>
    </source>
</evidence>
<dbReference type="EMBL" id="KB467831">
    <property type="protein sequence ID" value="PCH33459.1"/>
    <property type="molecule type" value="Genomic_DNA"/>
</dbReference>
<name>A0A2H3J3Z1_WOLCO</name>
<protein>
    <recommendedName>
        <fullName evidence="3">Reverse transcriptase zinc-binding domain-containing protein</fullName>
    </recommendedName>
</protein>
<dbReference type="OrthoDB" id="3229437at2759"/>
<organism evidence="1 2">
    <name type="scientific">Wolfiporia cocos (strain MD-104)</name>
    <name type="common">Brown rot fungus</name>
    <dbReference type="NCBI Taxonomy" id="742152"/>
    <lineage>
        <taxon>Eukaryota</taxon>
        <taxon>Fungi</taxon>
        <taxon>Dikarya</taxon>
        <taxon>Basidiomycota</taxon>
        <taxon>Agaricomycotina</taxon>
        <taxon>Agaricomycetes</taxon>
        <taxon>Polyporales</taxon>
        <taxon>Phaeolaceae</taxon>
        <taxon>Wolfiporia</taxon>
    </lineage>
</organism>
<evidence type="ECO:0008006" key="3">
    <source>
        <dbReference type="Google" id="ProtNLM"/>
    </source>
</evidence>
<dbReference type="OMA" id="GHFREYY"/>
<gene>
    <name evidence="1" type="ORF">WOLCODRAFT_60593</name>
</gene>
<accession>A0A2H3J3Z1</accession>
<feature type="non-terminal residue" evidence="1">
    <location>
        <position position="85"/>
    </location>
</feature>
<sequence length="85" mass="9479">LGHGHFREYYHHFIPSESPHCPCDGTTSTREHILVDCPLHADTRHHLHTASQSLNIHILLSMPKGLNAIMLFLKATTTFAKSAAP</sequence>
<dbReference type="AlphaFoldDB" id="A0A2H3J3Z1"/>
<dbReference type="STRING" id="742152.A0A2H3J3Z1"/>
<evidence type="ECO:0000313" key="1">
    <source>
        <dbReference type="EMBL" id="PCH33459.1"/>
    </source>
</evidence>
<proteinExistence type="predicted"/>
<feature type="non-terminal residue" evidence="1">
    <location>
        <position position="1"/>
    </location>
</feature>
<dbReference type="Proteomes" id="UP000218811">
    <property type="component" value="Unassembled WGS sequence"/>
</dbReference>
<reference evidence="1 2" key="1">
    <citation type="journal article" date="2012" name="Science">
        <title>The Paleozoic origin of enzymatic lignin decomposition reconstructed from 31 fungal genomes.</title>
        <authorList>
            <person name="Floudas D."/>
            <person name="Binder M."/>
            <person name="Riley R."/>
            <person name="Barry K."/>
            <person name="Blanchette R.A."/>
            <person name="Henrissat B."/>
            <person name="Martinez A.T."/>
            <person name="Otillar R."/>
            <person name="Spatafora J.W."/>
            <person name="Yadav J.S."/>
            <person name="Aerts A."/>
            <person name="Benoit I."/>
            <person name="Boyd A."/>
            <person name="Carlson A."/>
            <person name="Copeland A."/>
            <person name="Coutinho P.M."/>
            <person name="de Vries R.P."/>
            <person name="Ferreira P."/>
            <person name="Findley K."/>
            <person name="Foster B."/>
            <person name="Gaskell J."/>
            <person name="Glotzer D."/>
            <person name="Gorecki P."/>
            <person name="Heitman J."/>
            <person name="Hesse C."/>
            <person name="Hori C."/>
            <person name="Igarashi K."/>
            <person name="Jurgens J.A."/>
            <person name="Kallen N."/>
            <person name="Kersten P."/>
            <person name="Kohler A."/>
            <person name="Kuees U."/>
            <person name="Kumar T.K.A."/>
            <person name="Kuo A."/>
            <person name="LaButti K."/>
            <person name="Larrondo L.F."/>
            <person name="Lindquist E."/>
            <person name="Ling A."/>
            <person name="Lombard V."/>
            <person name="Lucas S."/>
            <person name="Lundell T."/>
            <person name="Martin R."/>
            <person name="McLaughlin D.J."/>
            <person name="Morgenstern I."/>
            <person name="Morin E."/>
            <person name="Murat C."/>
            <person name="Nagy L.G."/>
            <person name="Nolan M."/>
            <person name="Ohm R.A."/>
            <person name="Patyshakuliyeva A."/>
            <person name="Rokas A."/>
            <person name="Ruiz-Duenas F.J."/>
            <person name="Sabat G."/>
            <person name="Salamov A."/>
            <person name="Samejima M."/>
            <person name="Schmutz J."/>
            <person name="Slot J.C."/>
            <person name="St John F."/>
            <person name="Stenlid J."/>
            <person name="Sun H."/>
            <person name="Sun S."/>
            <person name="Syed K."/>
            <person name="Tsang A."/>
            <person name="Wiebenga A."/>
            <person name="Young D."/>
            <person name="Pisabarro A."/>
            <person name="Eastwood D.C."/>
            <person name="Martin F."/>
            <person name="Cullen D."/>
            <person name="Grigoriev I.V."/>
            <person name="Hibbett D.S."/>
        </authorList>
    </citation>
    <scope>NUCLEOTIDE SEQUENCE [LARGE SCALE GENOMIC DNA]</scope>
    <source>
        <strain evidence="1 2">MD-104</strain>
    </source>
</reference>